<dbReference type="KEGG" id="sspb:CP982_01625"/>
<evidence type="ECO:0000313" key="6">
    <source>
        <dbReference type="EMBL" id="MBB5107232.1"/>
    </source>
</evidence>
<dbReference type="EMBL" id="CP023690">
    <property type="protein sequence ID" value="QEV57578.1"/>
    <property type="molecule type" value="Genomic_DNA"/>
</dbReference>
<dbReference type="SUPFAM" id="SSF56059">
    <property type="entry name" value="Glutathione synthetase ATP-binding domain-like"/>
    <property type="match status" value="1"/>
</dbReference>
<dbReference type="EC" id="6.3.2.49" evidence="6"/>
<evidence type="ECO:0000256" key="4">
    <source>
        <dbReference type="PROSITE-ProRule" id="PRU00409"/>
    </source>
</evidence>
<dbReference type="Gene3D" id="3.30.470.20">
    <property type="entry name" value="ATP-grasp fold, B domain"/>
    <property type="match status" value="1"/>
</dbReference>
<dbReference type="AlphaFoldDB" id="A0A5P2WZP9"/>
<dbReference type="Proteomes" id="UP000549009">
    <property type="component" value="Unassembled WGS sequence"/>
</dbReference>
<dbReference type="GO" id="GO:0034026">
    <property type="term" value="F:L-amino-acid alpha-ligase activity"/>
    <property type="evidence" value="ECO:0007669"/>
    <property type="project" value="UniProtKB-EC"/>
</dbReference>
<gene>
    <name evidence="7" type="ORF">CP982_01625</name>
    <name evidence="6" type="ORF">FHS40_006349</name>
</gene>
<organism evidence="7 8">
    <name type="scientific">Streptomyces spectabilis</name>
    <dbReference type="NCBI Taxonomy" id="68270"/>
    <lineage>
        <taxon>Bacteria</taxon>
        <taxon>Bacillati</taxon>
        <taxon>Actinomycetota</taxon>
        <taxon>Actinomycetes</taxon>
        <taxon>Kitasatosporales</taxon>
        <taxon>Streptomycetaceae</taxon>
        <taxon>Streptomyces</taxon>
    </lineage>
</organism>
<keyword evidence="9" id="KW-1185">Reference proteome</keyword>
<dbReference type="Pfam" id="PF13535">
    <property type="entry name" value="ATP-grasp_4"/>
    <property type="match status" value="1"/>
</dbReference>
<dbReference type="Proteomes" id="UP000326505">
    <property type="component" value="Chromosome"/>
</dbReference>
<protein>
    <submittedName>
        <fullName evidence="7">ATP-grasp domain-containing protein</fullName>
    </submittedName>
    <submittedName>
        <fullName evidence="6">L-amino acid ligase</fullName>
        <ecNumber evidence="6">6.3.2.49</ecNumber>
    </submittedName>
</protein>
<evidence type="ECO:0000259" key="5">
    <source>
        <dbReference type="PROSITE" id="PS50975"/>
    </source>
</evidence>
<evidence type="ECO:0000256" key="2">
    <source>
        <dbReference type="ARBA" id="ARBA00022741"/>
    </source>
</evidence>
<dbReference type="RefSeq" id="WP_150508787.1">
    <property type="nucleotide sequence ID" value="NZ_BMSQ01000013.1"/>
</dbReference>
<evidence type="ECO:0000256" key="1">
    <source>
        <dbReference type="ARBA" id="ARBA00022598"/>
    </source>
</evidence>
<dbReference type="Gene3D" id="3.40.50.20">
    <property type="match status" value="1"/>
</dbReference>
<keyword evidence="2 4" id="KW-0547">Nucleotide-binding</keyword>
<evidence type="ECO:0000313" key="8">
    <source>
        <dbReference type="Proteomes" id="UP000326505"/>
    </source>
</evidence>
<evidence type="ECO:0000313" key="7">
    <source>
        <dbReference type="EMBL" id="QEV57578.1"/>
    </source>
</evidence>
<evidence type="ECO:0000313" key="9">
    <source>
        <dbReference type="Proteomes" id="UP000549009"/>
    </source>
</evidence>
<name>A0A5P2WZP9_STRST</name>
<reference evidence="6 9" key="2">
    <citation type="submission" date="2020-08" db="EMBL/GenBank/DDBJ databases">
        <title>Genomic Encyclopedia of Type Strains, Phase III (KMG-III): the genomes of soil and plant-associated and newly described type strains.</title>
        <authorList>
            <person name="Whitman W."/>
        </authorList>
    </citation>
    <scope>NUCLEOTIDE SEQUENCE [LARGE SCALE GENOMIC DNA]</scope>
    <source>
        <strain evidence="6 9">CECT 3146</strain>
    </source>
</reference>
<keyword evidence="1 6" id="KW-0436">Ligase</keyword>
<evidence type="ECO:0000256" key="3">
    <source>
        <dbReference type="ARBA" id="ARBA00022840"/>
    </source>
</evidence>
<dbReference type="EMBL" id="JACHJD010000013">
    <property type="protein sequence ID" value="MBB5107232.1"/>
    <property type="molecule type" value="Genomic_DNA"/>
</dbReference>
<feature type="domain" description="ATP-grasp" evidence="5">
    <location>
        <begin position="121"/>
        <end position="333"/>
    </location>
</feature>
<keyword evidence="3 4" id="KW-0067">ATP-binding</keyword>
<dbReference type="GO" id="GO:0005524">
    <property type="term" value="F:ATP binding"/>
    <property type="evidence" value="ECO:0007669"/>
    <property type="project" value="UniProtKB-UniRule"/>
</dbReference>
<dbReference type="PROSITE" id="PS50975">
    <property type="entry name" value="ATP_GRASP"/>
    <property type="match status" value="1"/>
</dbReference>
<dbReference type="OrthoDB" id="24041at2"/>
<dbReference type="GO" id="GO:0046872">
    <property type="term" value="F:metal ion binding"/>
    <property type="evidence" value="ECO:0007669"/>
    <property type="project" value="InterPro"/>
</dbReference>
<reference evidence="7 8" key="1">
    <citation type="submission" date="2017-09" db="EMBL/GenBank/DDBJ databases">
        <authorList>
            <person name="Lee N."/>
            <person name="Cho B.-K."/>
        </authorList>
    </citation>
    <scope>NUCLEOTIDE SEQUENCE [LARGE SCALE GENOMIC DNA]</scope>
    <source>
        <strain evidence="7 8">ATCC 27465</strain>
    </source>
</reference>
<accession>A0A5P2WZP9</accession>
<dbReference type="PANTHER" id="PTHR43585:SF2">
    <property type="entry name" value="ATP-GRASP ENZYME FSQD"/>
    <property type="match status" value="1"/>
</dbReference>
<sequence length="443" mass="48444">MRVLIVYDYGGPPLPYFLPVLRARARIAVYVPRPERLDPVERALLTAGAERVLLDDGTWDRRDEQETERRVVVAAQDWQADALVCFSELYATQTAGAAEKLGLRGPGAAGAERARDKLLMRDALTAEGLTNVRYRPLRSEEDIVALMSEVGGPVLIKPRRGMSAAGIQRVDRADQAQQVFASARQSLAGFDVPADAEGAFLVEELLHGDPDLWYPVPGFSDQVCVEGLVVAGEYVPVAITDVTPKVPPLTQSGHISPTSLDVDARRRVIDTAERAVAALGLDTCGTHVELKLMPDGSCAVVEIAARYAGRTIIPETDFAHGCDLVGALADALLHGTCTTRRFDPDSEPSRAAATVYLYGSECLGTHRTPVRFGGFAVHPAELVDPTVRIAGYAERERGWVVEDRVHEQPYWLAQLHLQSTSLVELRNSVTRVRRDLRLVPEDE</sequence>
<dbReference type="PANTHER" id="PTHR43585">
    <property type="entry name" value="FUMIPYRROLE BIOSYNTHESIS PROTEIN C"/>
    <property type="match status" value="1"/>
</dbReference>
<dbReference type="InterPro" id="IPR052032">
    <property type="entry name" value="ATP-dep_AA_Ligase"/>
</dbReference>
<proteinExistence type="predicted"/>
<dbReference type="InterPro" id="IPR011761">
    <property type="entry name" value="ATP-grasp"/>
</dbReference>